<evidence type="ECO:0000313" key="1">
    <source>
        <dbReference type="EMBL" id="KIO29539.1"/>
    </source>
</evidence>
<protein>
    <submittedName>
        <fullName evidence="1">Uncharacterized protein</fullName>
    </submittedName>
</protein>
<dbReference type="InterPro" id="IPR032675">
    <property type="entry name" value="LRR_dom_sf"/>
</dbReference>
<sequence length="164" mass="18303">MLDDVHLYLRKSQNALLNIMCVSFHGEGAEFMEIVAPAVHRCKSTVLSSTTGKDLVRQLQGSMPELTDLQITVRNLFDLPEEDILQLHDLPKFKQLRLYNVGLQWGNVRLERLRSLQLANLEATAPTLGQVLAIIQSPPDLKQLALSNIRITIDGIPPLQNGSV</sequence>
<dbReference type="SUPFAM" id="SSF52047">
    <property type="entry name" value="RNI-like"/>
    <property type="match status" value="1"/>
</dbReference>
<dbReference type="OrthoDB" id="3218946at2759"/>
<dbReference type="Proteomes" id="UP000054248">
    <property type="component" value="Unassembled WGS sequence"/>
</dbReference>
<reference evidence="2" key="2">
    <citation type="submission" date="2015-01" db="EMBL/GenBank/DDBJ databases">
        <title>Evolutionary Origins and Diversification of the Mycorrhizal Mutualists.</title>
        <authorList>
            <consortium name="DOE Joint Genome Institute"/>
            <consortium name="Mycorrhizal Genomics Consortium"/>
            <person name="Kohler A."/>
            <person name="Kuo A."/>
            <person name="Nagy L.G."/>
            <person name="Floudas D."/>
            <person name="Copeland A."/>
            <person name="Barry K.W."/>
            <person name="Cichocki N."/>
            <person name="Veneault-Fourrey C."/>
            <person name="LaButti K."/>
            <person name="Lindquist E.A."/>
            <person name="Lipzen A."/>
            <person name="Lundell T."/>
            <person name="Morin E."/>
            <person name="Murat C."/>
            <person name="Riley R."/>
            <person name="Ohm R."/>
            <person name="Sun H."/>
            <person name="Tunlid A."/>
            <person name="Henrissat B."/>
            <person name="Grigoriev I.V."/>
            <person name="Hibbett D.S."/>
            <person name="Martin F."/>
        </authorList>
    </citation>
    <scope>NUCLEOTIDE SEQUENCE [LARGE SCALE GENOMIC DNA]</scope>
    <source>
        <strain evidence="2">MUT 4182</strain>
    </source>
</reference>
<accession>A0A0C3QQ09</accession>
<dbReference type="Gene3D" id="3.80.10.10">
    <property type="entry name" value="Ribonuclease Inhibitor"/>
    <property type="match status" value="1"/>
</dbReference>
<dbReference type="HOGENOM" id="CLU_1620281_0_0_1"/>
<dbReference type="AlphaFoldDB" id="A0A0C3QQ09"/>
<dbReference type="EMBL" id="KN822981">
    <property type="protein sequence ID" value="KIO29539.1"/>
    <property type="molecule type" value="Genomic_DNA"/>
</dbReference>
<organism evidence="1 2">
    <name type="scientific">Tulasnella calospora MUT 4182</name>
    <dbReference type="NCBI Taxonomy" id="1051891"/>
    <lineage>
        <taxon>Eukaryota</taxon>
        <taxon>Fungi</taxon>
        <taxon>Dikarya</taxon>
        <taxon>Basidiomycota</taxon>
        <taxon>Agaricomycotina</taxon>
        <taxon>Agaricomycetes</taxon>
        <taxon>Cantharellales</taxon>
        <taxon>Tulasnellaceae</taxon>
        <taxon>Tulasnella</taxon>
    </lineage>
</organism>
<proteinExistence type="predicted"/>
<gene>
    <name evidence="1" type="ORF">M407DRAFT_21283</name>
</gene>
<evidence type="ECO:0000313" key="2">
    <source>
        <dbReference type="Proteomes" id="UP000054248"/>
    </source>
</evidence>
<name>A0A0C3QQ09_9AGAM</name>
<keyword evidence="2" id="KW-1185">Reference proteome</keyword>
<reference evidence="1 2" key="1">
    <citation type="submission" date="2014-04" db="EMBL/GenBank/DDBJ databases">
        <authorList>
            <consortium name="DOE Joint Genome Institute"/>
            <person name="Kuo A."/>
            <person name="Girlanda M."/>
            <person name="Perotto S."/>
            <person name="Kohler A."/>
            <person name="Nagy L.G."/>
            <person name="Floudas D."/>
            <person name="Copeland A."/>
            <person name="Barry K.W."/>
            <person name="Cichocki N."/>
            <person name="Veneault-Fourrey C."/>
            <person name="LaButti K."/>
            <person name="Lindquist E.A."/>
            <person name="Lipzen A."/>
            <person name="Lundell T."/>
            <person name="Morin E."/>
            <person name="Murat C."/>
            <person name="Sun H."/>
            <person name="Tunlid A."/>
            <person name="Henrissat B."/>
            <person name="Grigoriev I.V."/>
            <person name="Hibbett D.S."/>
            <person name="Martin F."/>
            <person name="Nordberg H.P."/>
            <person name="Cantor M.N."/>
            <person name="Hua S.X."/>
        </authorList>
    </citation>
    <scope>NUCLEOTIDE SEQUENCE [LARGE SCALE GENOMIC DNA]</scope>
    <source>
        <strain evidence="1 2">MUT 4182</strain>
    </source>
</reference>